<protein>
    <submittedName>
        <fullName evidence="1">Uncharacterized protein</fullName>
    </submittedName>
</protein>
<gene>
    <name evidence="1" type="ORF">Q2T42_21880</name>
</gene>
<dbReference type="RefSeq" id="WP_316426541.1">
    <property type="nucleotide sequence ID" value="NZ_CP130144.1"/>
</dbReference>
<sequence>MMPIDYSDRIAYMQVCLEILSQFDPSGDWSKHQLLKKWNENHYAVTRRELALLEEFLDQERERVTQTIEVVARGA</sequence>
<name>A0AA97ANW8_LEPBY</name>
<accession>A0AA97ANW8</accession>
<dbReference type="AlphaFoldDB" id="A0AA97ANW8"/>
<reference evidence="1" key="1">
    <citation type="journal article" date="2023" name="Plants (Basel)">
        <title>Genomic Analysis of Leptolyngbya boryana CZ1 Reveals Efficient Carbon Fixation Modules.</title>
        <authorList>
            <person name="Bai X."/>
            <person name="Wang H."/>
            <person name="Cheng W."/>
            <person name="Wang J."/>
            <person name="Ma M."/>
            <person name="Hu H."/>
            <person name="Song Z."/>
            <person name="Ma H."/>
            <person name="Fan Y."/>
            <person name="Du C."/>
            <person name="Xu J."/>
        </authorList>
    </citation>
    <scope>NUCLEOTIDE SEQUENCE</scope>
    <source>
        <strain evidence="1">CZ1</strain>
    </source>
</reference>
<reference evidence="1" key="2">
    <citation type="submission" date="2023-07" db="EMBL/GenBank/DDBJ databases">
        <authorList>
            <person name="Bai X.-H."/>
            <person name="Wang H.-H."/>
            <person name="Wang J."/>
            <person name="Ma M.-Y."/>
            <person name="Hu H.-H."/>
            <person name="Song Z.-L."/>
            <person name="Ma H.-G."/>
            <person name="Fan Y."/>
            <person name="Du C.-Y."/>
            <person name="Xu J.-C."/>
        </authorList>
    </citation>
    <scope>NUCLEOTIDE SEQUENCE</scope>
    <source>
        <strain evidence="1">CZ1</strain>
    </source>
</reference>
<dbReference type="EMBL" id="CP130144">
    <property type="protein sequence ID" value="WNZ44454.1"/>
    <property type="molecule type" value="Genomic_DNA"/>
</dbReference>
<proteinExistence type="predicted"/>
<organism evidence="1">
    <name type="scientific">Leptolyngbya boryana CZ1</name>
    <dbReference type="NCBI Taxonomy" id="3060204"/>
    <lineage>
        <taxon>Bacteria</taxon>
        <taxon>Bacillati</taxon>
        <taxon>Cyanobacteriota</taxon>
        <taxon>Cyanophyceae</taxon>
        <taxon>Leptolyngbyales</taxon>
        <taxon>Leptolyngbyaceae</taxon>
        <taxon>Leptolyngbya group</taxon>
        <taxon>Leptolyngbya</taxon>
    </lineage>
</organism>
<evidence type="ECO:0000313" key="1">
    <source>
        <dbReference type="EMBL" id="WNZ44454.1"/>
    </source>
</evidence>